<dbReference type="InterPro" id="IPR029063">
    <property type="entry name" value="SAM-dependent_MTases_sf"/>
</dbReference>
<dbReference type="GO" id="GO:0008168">
    <property type="term" value="F:methyltransferase activity"/>
    <property type="evidence" value="ECO:0007669"/>
    <property type="project" value="UniProtKB-KW"/>
</dbReference>
<dbReference type="PANTHER" id="PTHR43861:SF3">
    <property type="entry name" value="PUTATIVE (AFU_ORTHOLOGUE AFUA_2G14390)-RELATED"/>
    <property type="match status" value="1"/>
</dbReference>
<organism evidence="3 4">
    <name type="scientific">Nocardiopsis alborubida</name>
    <dbReference type="NCBI Taxonomy" id="146802"/>
    <lineage>
        <taxon>Bacteria</taxon>
        <taxon>Bacillati</taxon>
        <taxon>Actinomycetota</taxon>
        <taxon>Actinomycetes</taxon>
        <taxon>Streptosporangiales</taxon>
        <taxon>Nocardiopsidaceae</taxon>
        <taxon>Nocardiopsis</taxon>
    </lineage>
</organism>
<dbReference type="SUPFAM" id="SSF53335">
    <property type="entry name" value="S-adenosyl-L-methionine-dependent methyltransferases"/>
    <property type="match status" value="1"/>
</dbReference>
<feature type="domain" description="Methyltransferase" evidence="2">
    <location>
        <begin position="54"/>
        <end position="149"/>
    </location>
</feature>
<dbReference type="GO" id="GO:0032259">
    <property type="term" value="P:methylation"/>
    <property type="evidence" value="ECO:0007669"/>
    <property type="project" value="UniProtKB-KW"/>
</dbReference>
<dbReference type="CDD" id="cd02440">
    <property type="entry name" value="AdoMet_MTases"/>
    <property type="match status" value="1"/>
</dbReference>
<dbReference type="InterPro" id="IPR041698">
    <property type="entry name" value="Methyltransf_25"/>
</dbReference>
<dbReference type="Gene3D" id="3.40.50.150">
    <property type="entry name" value="Vaccinia Virus protein VP39"/>
    <property type="match status" value="1"/>
</dbReference>
<keyword evidence="1 3" id="KW-0808">Transferase</keyword>
<evidence type="ECO:0000313" key="3">
    <source>
        <dbReference type="EMBL" id="NKY98929.1"/>
    </source>
</evidence>
<dbReference type="Pfam" id="PF13649">
    <property type="entry name" value="Methyltransf_25"/>
    <property type="match status" value="1"/>
</dbReference>
<dbReference type="EMBL" id="JAAXPG010000013">
    <property type="protein sequence ID" value="NKY98929.1"/>
    <property type="molecule type" value="Genomic_DNA"/>
</dbReference>
<comment type="caution">
    <text evidence="3">The sequence shown here is derived from an EMBL/GenBank/DDBJ whole genome shotgun (WGS) entry which is preliminary data.</text>
</comment>
<sequence>MVDMTGEHTADSPPEEMGEDFWNERYRSQERVWSGRPNRHLVAEAADLGPGRALDVGSGEGADAIWLAERGWRVTALDISTVALDKGAAHARERGGDVPGRITWKRADVTRWSPDGDEFDLVTSQFMHLRKRWRARFFAALASAVAPGGELLVVAHHPRDLEEGVPRPPDPDLFHTGDEVVAALPRGEWTVLADEARAGTATVGEKTCTVHDLVVRARREA</sequence>
<protein>
    <submittedName>
        <fullName evidence="3">Class I SAM-dependent methyltransferase</fullName>
    </submittedName>
</protein>
<accession>A0A7X6ME70</accession>
<evidence type="ECO:0000259" key="2">
    <source>
        <dbReference type="Pfam" id="PF13649"/>
    </source>
</evidence>
<dbReference type="PANTHER" id="PTHR43861">
    <property type="entry name" value="TRANS-ACONITATE 2-METHYLTRANSFERASE-RELATED"/>
    <property type="match status" value="1"/>
</dbReference>
<reference evidence="3 4" key="1">
    <citation type="submission" date="2020-04" db="EMBL/GenBank/DDBJ databases">
        <title>MicrobeNet Type strains.</title>
        <authorList>
            <person name="Nicholson A.C."/>
        </authorList>
    </citation>
    <scope>NUCLEOTIDE SEQUENCE [LARGE SCALE GENOMIC DNA]</scope>
    <source>
        <strain evidence="3 4">ATCC 23612</strain>
    </source>
</reference>
<evidence type="ECO:0000313" key="4">
    <source>
        <dbReference type="Proteomes" id="UP000553209"/>
    </source>
</evidence>
<gene>
    <name evidence="3" type="ORF">HGB44_14855</name>
</gene>
<dbReference type="Proteomes" id="UP000553209">
    <property type="component" value="Unassembled WGS sequence"/>
</dbReference>
<name>A0A7X6ME70_9ACTN</name>
<keyword evidence="4" id="KW-1185">Reference proteome</keyword>
<evidence type="ECO:0000256" key="1">
    <source>
        <dbReference type="ARBA" id="ARBA00022679"/>
    </source>
</evidence>
<dbReference type="AlphaFoldDB" id="A0A7X6ME70"/>
<keyword evidence="3" id="KW-0489">Methyltransferase</keyword>
<proteinExistence type="predicted"/>